<organism evidence="2 3">
    <name type="scientific">Micromonospora rifamycinica</name>
    <dbReference type="NCBI Taxonomy" id="291594"/>
    <lineage>
        <taxon>Bacteria</taxon>
        <taxon>Bacillati</taxon>
        <taxon>Actinomycetota</taxon>
        <taxon>Actinomycetes</taxon>
        <taxon>Micromonosporales</taxon>
        <taxon>Micromonosporaceae</taxon>
        <taxon>Micromonospora</taxon>
    </lineage>
</organism>
<dbReference type="AlphaFoldDB" id="A0A1C5KFQ2"/>
<evidence type="ECO:0000256" key="1">
    <source>
        <dbReference type="SAM" id="SignalP"/>
    </source>
</evidence>
<evidence type="ECO:0000313" key="2">
    <source>
        <dbReference type="EMBL" id="SCG81236.1"/>
    </source>
</evidence>
<feature type="chain" id="PRO_5008720465" evidence="1">
    <location>
        <begin position="34"/>
        <end position="145"/>
    </location>
</feature>
<evidence type="ECO:0000313" key="3">
    <source>
        <dbReference type="Proteomes" id="UP000198226"/>
    </source>
</evidence>
<sequence>MPHVRSSRFVRLLAACTAGVAAVAVLPMASAQAATAPFTVSVTGGYNNTQSLGTATGTVTGTGGSAQASYSVTLCGQSTYPSSRVTIQGGTASVSHTVYYQNCETFTGDLVSSYGFSNAQITVSGSTFYPGNQYTTYTKSRTVYF</sequence>
<reference evidence="3" key="1">
    <citation type="submission" date="2016-06" db="EMBL/GenBank/DDBJ databases">
        <authorList>
            <person name="Varghese N."/>
            <person name="Submissions Spin"/>
        </authorList>
    </citation>
    <scope>NUCLEOTIDE SEQUENCE [LARGE SCALE GENOMIC DNA]</scope>
    <source>
        <strain evidence="3">DSM 44983</strain>
    </source>
</reference>
<feature type="signal peptide" evidence="1">
    <location>
        <begin position="1"/>
        <end position="33"/>
    </location>
</feature>
<dbReference type="OrthoDB" id="3403533at2"/>
<dbReference type="RefSeq" id="WP_157517479.1">
    <property type="nucleotide sequence ID" value="NZ_LRMV01000023.1"/>
</dbReference>
<gene>
    <name evidence="2" type="ORF">GA0070623_5610</name>
</gene>
<keyword evidence="3" id="KW-1185">Reference proteome</keyword>
<keyword evidence="1" id="KW-0732">Signal</keyword>
<protein>
    <submittedName>
        <fullName evidence="2">Uncharacterized protein</fullName>
    </submittedName>
</protein>
<accession>A0A1C5KFQ2</accession>
<proteinExistence type="predicted"/>
<dbReference type="Proteomes" id="UP000198226">
    <property type="component" value="Chromosome I"/>
</dbReference>
<dbReference type="EMBL" id="LT607752">
    <property type="protein sequence ID" value="SCG81236.1"/>
    <property type="molecule type" value="Genomic_DNA"/>
</dbReference>
<name>A0A1C5KFQ2_9ACTN</name>